<dbReference type="Gene3D" id="3.30.420.40">
    <property type="match status" value="2"/>
</dbReference>
<dbReference type="SUPFAM" id="SSF53067">
    <property type="entry name" value="Actin-like ATPase domain"/>
    <property type="match status" value="1"/>
</dbReference>
<reference evidence="1 2" key="1">
    <citation type="submission" date="2024-11" db="EMBL/GenBank/DDBJ databases">
        <title>Adaptive evolution of stress response genes in parasites aligns with host niche diversity.</title>
        <authorList>
            <person name="Hahn C."/>
            <person name="Resl P."/>
        </authorList>
    </citation>
    <scope>NUCLEOTIDE SEQUENCE [LARGE SCALE GENOMIC DNA]</scope>
    <source>
        <strain evidence="1">EGGRZ-B1_66</strain>
        <tissue evidence="1">Body</tissue>
    </source>
</reference>
<protein>
    <submittedName>
        <fullName evidence="1">Nuclear actin-protein involved in chromatin remodeling</fullName>
    </submittedName>
</protein>
<proteinExistence type="predicted"/>
<organism evidence="1 2">
    <name type="scientific">Cichlidogyrus casuarinus</name>
    <dbReference type="NCBI Taxonomy" id="1844966"/>
    <lineage>
        <taxon>Eukaryota</taxon>
        <taxon>Metazoa</taxon>
        <taxon>Spiralia</taxon>
        <taxon>Lophotrochozoa</taxon>
        <taxon>Platyhelminthes</taxon>
        <taxon>Monogenea</taxon>
        <taxon>Monopisthocotylea</taxon>
        <taxon>Dactylogyridea</taxon>
        <taxon>Ancyrocephalidae</taxon>
        <taxon>Cichlidogyrus</taxon>
    </lineage>
</organism>
<comment type="caution">
    <text evidence="1">The sequence shown here is derived from an EMBL/GenBank/DDBJ whole genome shotgun (WGS) entry which is preliminary data.</text>
</comment>
<evidence type="ECO:0000313" key="1">
    <source>
        <dbReference type="EMBL" id="KAL3312451.1"/>
    </source>
</evidence>
<dbReference type="EMBL" id="JBJKFK010001696">
    <property type="protein sequence ID" value="KAL3312451.1"/>
    <property type="molecule type" value="Genomic_DNA"/>
</dbReference>
<dbReference type="AlphaFoldDB" id="A0ABD2PYH7"/>
<dbReference type="Proteomes" id="UP001626550">
    <property type="component" value="Unassembled WGS sequence"/>
</dbReference>
<sequence length="122" mass="14021">MDYVFRDVTARLTEMEVAMDCEFWVPEVVLLHGGLSQLPGLSKRMESEIKQRMPFSIDDPNRKPTILLCNDPLLDAWKGAASWADSCIRFGKGFPAMTKAMFEEYGTDYFIEHPLSNIYYSK</sequence>
<accession>A0ABD2PYH7</accession>
<keyword evidence="2" id="KW-1185">Reference proteome</keyword>
<gene>
    <name evidence="1" type="primary">ARP5_2</name>
    <name evidence="1" type="ORF">Ciccas_008960</name>
</gene>
<dbReference type="InterPro" id="IPR043129">
    <property type="entry name" value="ATPase_NBD"/>
</dbReference>
<evidence type="ECO:0000313" key="2">
    <source>
        <dbReference type="Proteomes" id="UP001626550"/>
    </source>
</evidence>
<name>A0ABD2PYH7_9PLAT</name>